<dbReference type="InterPro" id="IPR029044">
    <property type="entry name" value="Nucleotide-diphossugar_trans"/>
</dbReference>
<accession>A0A918P2M9</accession>
<proteinExistence type="predicted"/>
<comment type="caution">
    <text evidence="5">The sequence shown here is derived from an EMBL/GenBank/DDBJ whole genome shotgun (WGS) entry which is preliminary data.</text>
</comment>
<protein>
    <recommendedName>
        <fullName evidence="4">MobA-like NTP transferase domain-containing protein</fullName>
    </recommendedName>
</protein>
<reference evidence="5" key="2">
    <citation type="submission" date="2020-09" db="EMBL/GenBank/DDBJ databases">
        <authorList>
            <person name="Sun Q."/>
            <person name="Kim S."/>
        </authorList>
    </citation>
    <scope>NUCLEOTIDE SEQUENCE</scope>
    <source>
        <strain evidence="5">KCTC 32182</strain>
    </source>
</reference>
<keyword evidence="1" id="KW-0808">Transferase</keyword>
<dbReference type="PANTHER" id="PTHR43584:SF8">
    <property type="entry name" value="N-ACETYLMURAMATE ALPHA-1-PHOSPHATE URIDYLYLTRANSFERASE"/>
    <property type="match status" value="1"/>
</dbReference>
<organism evidence="5 6">
    <name type="scientific">Paludibacterium paludis</name>
    <dbReference type="NCBI Taxonomy" id="1225769"/>
    <lineage>
        <taxon>Bacteria</taxon>
        <taxon>Pseudomonadati</taxon>
        <taxon>Pseudomonadota</taxon>
        <taxon>Betaproteobacteria</taxon>
        <taxon>Neisseriales</taxon>
        <taxon>Chromobacteriaceae</taxon>
        <taxon>Paludibacterium</taxon>
    </lineage>
</organism>
<dbReference type="AlphaFoldDB" id="A0A918P2M9"/>
<keyword evidence="6" id="KW-1185">Reference proteome</keyword>
<evidence type="ECO:0000313" key="6">
    <source>
        <dbReference type="Proteomes" id="UP000645257"/>
    </source>
</evidence>
<dbReference type="Gene3D" id="3.90.550.10">
    <property type="entry name" value="Spore Coat Polysaccharide Biosynthesis Protein SpsA, Chain A"/>
    <property type="match status" value="1"/>
</dbReference>
<dbReference type="RefSeq" id="WP_189533445.1">
    <property type="nucleotide sequence ID" value="NZ_BMYX01000008.1"/>
</dbReference>
<dbReference type="CDD" id="cd02523">
    <property type="entry name" value="PC_cytidylyltransferase"/>
    <property type="match status" value="1"/>
</dbReference>
<keyword evidence="3" id="KW-0460">Magnesium</keyword>
<dbReference type="SUPFAM" id="SSF53448">
    <property type="entry name" value="Nucleotide-diphospho-sugar transferases"/>
    <property type="match status" value="1"/>
</dbReference>
<dbReference type="InterPro" id="IPR025877">
    <property type="entry name" value="MobA-like_NTP_Trfase"/>
</dbReference>
<dbReference type="InterPro" id="IPR050065">
    <property type="entry name" value="GlmU-like"/>
</dbReference>
<name>A0A918P2M9_9NEIS</name>
<evidence type="ECO:0000256" key="3">
    <source>
        <dbReference type="ARBA" id="ARBA00022842"/>
    </source>
</evidence>
<dbReference type="Proteomes" id="UP000645257">
    <property type="component" value="Unassembled WGS sequence"/>
</dbReference>
<evidence type="ECO:0000256" key="1">
    <source>
        <dbReference type="ARBA" id="ARBA00022679"/>
    </source>
</evidence>
<feature type="domain" description="MobA-like NTP transferase" evidence="4">
    <location>
        <begin position="16"/>
        <end position="143"/>
    </location>
</feature>
<sequence>MSTTFPMTSAEPRTGALILAAGLGSRLGSNTVHSPKCLVPVAGAAILQRMLDNLIARGVNRVTIAVGYLANEIRRFIRTRYPYLSVHYVENPEFMDSGSVYSLHLALQGFSPTDDLVLIEGDVVLEPALMTRLLDAGRSAVQAATLLAPYEPCLSGTFAQIDDGRVTAWLHESVRRSDFPVQDAFKTVNVTYVRQGEPLRQLKEAVERVIAINGKKAPLEFAMQELVAAGMRIEAVETAQLPWFEVDTPEDLAIANAMFAPQTAGV</sequence>
<keyword evidence="2" id="KW-0548">Nucleotidyltransferase</keyword>
<evidence type="ECO:0000313" key="5">
    <source>
        <dbReference type="EMBL" id="GGY14888.1"/>
    </source>
</evidence>
<evidence type="ECO:0000256" key="2">
    <source>
        <dbReference type="ARBA" id="ARBA00022695"/>
    </source>
</evidence>
<dbReference type="GO" id="GO:0016779">
    <property type="term" value="F:nucleotidyltransferase activity"/>
    <property type="evidence" value="ECO:0007669"/>
    <property type="project" value="UniProtKB-KW"/>
</dbReference>
<dbReference type="EMBL" id="BMYX01000008">
    <property type="protein sequence ID" value="GGY14888.1"/>
    <property type="molecule type" value="Genomic_DNA"/>
</dbReference>
<reference evidence="5" key="1">
    <citation type="journal article" date="2014" name="Int. J. Syst. Evol. Microbiol.">
        <title>Complete genome sequence of Corynebacterium casei LMG S-19264T (=DSM 44701T), isolated from a smear-ripened cheese.</title>
        <authorList>
            <consortium name="US DOE Joint Genome Institute (JGI-PGF)"/>
            <person name="Walter F."/>
            <person name="Albersmeier A."/>
            <person name="Kalinowski J."/>
            <person name="Ruckert C."/>
        </authorList>
    </citation>
    <scope>NUCLEOTIDE SEQUENCE</scope>
    <source>
        <strain evidence="5">KCTC 32182</strain>
    </source>
</reference>
<evidence type="ECO:0000259" key="4">
    <source>
        <dbReference type="Pfam" id="PF12804"/>
    </source>
</evidence>
<dbReference type="PANTHER" id="PTHR43584">
    <property type="entry name" value="NUCLEOTIDYL TRANSFERASE"/>
    <property type="match status" value="1"/>
</dbReference>
<dbReference type="Pfam" id="PF12804">
    <property type="entry name" value="NTP_transf_3"/>
    <property type="match status" value="1"/>
</dbReference>
<gene>
    <name evidence="5" type="ORF">GCM10011289_17800</name>
</gene>